<accession>G4Z1M8</accession>
<dbReference type="AlphaFoldDB" id="G4Z1M8"/>
<proteinExistence type="predicted"/>
<evidence type="ECO:0000313" key="2">
    <source>
        <dbReference type="EMBL" id="EGZ26396.1"/>
    </source>
</evidence>
<dbReference type="EMBL" id="JH159152">
    <property type="protein sequence ID" value="EGZ26396.1"/>
    <property type="molecule type" value="Genomic_DNA"/>
</dbReference>
<dbReference type="SMR" id="G4Z1M8"/>
<dbReference type="Proteomes" id="UP000002640">
    <property type="component" value="Unassembled WGS sequence"/>
</dbReference>
<name>G4Z1M8_PHYSP</name>
<sequence length="177" mass="20182">KYLHVVREYNAAADSLASETLECKKPTVVSSDDRVLELMKLNRIAEVIYESQNEVEASPLRAETSPAPPNAEDIDPLVVQEERRRRIATAQDEELRWSKLKAVLRGDDAKIGYRAARDAWKMADQFVLSEDDVLYYTRTSRRSSDDEQAELKMRLMVPTTMIQEVLQSCHDSLEGGH</sequence>
<dbReference type="InParanoid" id="G4Z1M8"/>
<keyword evidence="3" id="KW-1185">Reference proteome</keyword>
<reference evidence="2 3" key="1">
    <citation type="journal article" date="2006" name="Science">
        <title>Phytophthora genome sequences uncover evolutionary origins and mechanisms of pathogenesis.</title>
        <authorList>
            <person name="Tyler B.M."/>
            <person name="Tripathy S."/>
            <person name="Zhang X."/>
            <person name="Dehal P."/>
            <person name="Jiang R.H."/>
            <person name="Aerts A."/>
            <person name="Arredondo F.D."/>
            <person name="Baxter L."/>
            <person name="Bensasson D."/>
            <person name="Beynon J.L."/>
            <person name="Chapman J."/>
            <person name="Damasceno C.M."/>
            <person name="Dorrance A.E."/>
            <person name="Dou D."/>
            <person name="Dickerman A.W."/>
            <person name="Dubchak I.L."/>
            <person name="Garbelotto M."/>
            <person name="Gijzen M."/>
            <person name="Gordon S.G."/>
            <person name="Govers F."/>
            <person name="Grunwald N.J."/>
            <person name="Huang W."/>
            <person name="Ivors K.L."/>
            <person name="Jones R.W."/>
            <person name="Kamoun S."/>
            <person name="Krampis K."/>
            <person name="Lamour K.H."/>
            <person name="Lee M.K."/>
            <person name="McDonald W.H."/>
            <person name="Medina M."/>
            <person name="Meijer H.J."/>
            <person name="Nordberg E.K."/>
            <person name="Maclean D.J."/>
            <person name="Ospina-Giraldo M.D."/>
            <person name="Morris P.F."/>
            <person name="Phuntumart V."/>
            <person name="Putnam N.H."/>
            <person name="Rash S."/>
            <person name="Rose J.K."/>
            <person name="Sakihama Y."/>
            <person name="Salamov A.A."/>
            <person name="Savidor A."/>
            <person name="Scheuring C.F."/>
            <person name="Smith B.M."/>
            <person name="Sobral B.W."/>
            <person name="Terry A."/>
            <person name="Torto-Alalibo T.A."/>
            <person name="Win J."/>
            <person name="Xu Z."/>
            <person name="Zhang H."/>
            <person name="Grigoriev I.V."/>
            <person name="Rokhsar D.S."/>
            <person name="Boore J.L."/>
        </authorList>
    </citation>
    <scope>NUCLEOTIDE SEQUENCE [LARGE SCALE GENOMIC DNA]</scope>
    <source>
        <strain evidence="2 3">P6497</strain>
    </source>
</reference>
<feature type="non-terminal residue" evidence="2">
    <location>
        <position position="1"/>
    </location>
</feature>
<dbReference type="GeneID" id="20652194"/>
<dbReference type="RefSeq" id="XP_009521684.1">
    <property type="nucleotide sequence ID" value="XM_009523389.1"/>
</dbReference>
<feature type="region of interest" description="Disordered" evidence="1">
    <location>
        <begin position="55"/>
        <end position="76"/>
    </location>
</feature>
<protein>
    <submittedName>
        <fullName evidence="2">Uncharacterized protein</fullName>
    </submittedName>
</protein>
<organism evidence="2 3">
    <name type="scientific">Phytophthora sojae (strain P6497)</name>
    <name type="common">Soybean stem and root rot agent</name>
    <name type="synonym">Phytophthora megasperma f. sp. glycines</name>
    <dbReference type="NCBI Taxonomy" id="1094619"/>
    <lineage>
        <taxon>Eukaryota</taxon>
        <taxon>Sar</taxon>
        <taxon>Stramenopiles</taxon>
        <taxon>Oomycota</taxon>
        <taxon>Peronosporomycetes</taxon>
        <taxon>Peronosporales</taxon>
        <taxon>Peronosporaceae</taxon>
        <taxon>Phytophthora</taxon>
    </lineage>
</organism>
<gene>
    <name evidence="2" type="ORF">PHYSODRAFT_422176</name>
</gene>
<evidence type="ECO:0000313" key="3">
    <source>
        <dbReference type="Proteomes" id="UP000002640"/>
    </source>
</evidence>
<dbReference type="KEGG" id="psoj:PHYSODRAFT_422176"/>
<feature type="non-terminal residue" evidence="2">
    <location>
        <position position="177"/>
    </location>
</feature>
<evidence type="ECO:0000256" key="1">
    <source>
        <dbReference type="SAM" id="MobiDB-lite"/>
    </source>
</evidence>